<dbReference type="Proteomes" id="UP000292052">
    <property type="component" value="Unassembled WGS sequence"/>
</dbReference>
<evidence type="ECO:0000256" key="1">
    <source>
        <dbReference type="SAM" id="Phobius"/>
    </source>
</evidence>
<evidence type="ECO:0000313" key="2">
    <source>
        <dbReference type="EMBL" id="RZC41953.1"/>
    </source>
</evidence>
<proteinExistence type="predicted"/>
<dbReference type="OrthoDB" id="6805098at2759"/>
<keyword evidence="3" id="KW-1185">Reference proteome</keyword>
<sequence>MENEKYRLVNEEIFPITKSGTKLLSMGVRPLANFEPTLKIYNIQLTSVISFTPAQFQEFLNIIPKFIHHVKDVFENITLFNLSNYTVILCKNKILQFHARNHNLYKPFYLALVTTKTIIAMGDVLLNLLENRRIRAKLHPNLNTRNTEIIIFRRSLKPGQF</sequence>
<comment type="caution">
    <text evidence="2">The sequence shown here is derived from an EMBL/GenBank/DDBJ whole genome shotgun (WGS) entry which is preliminary data.</text>
</comment>
<feature type="transmembrane region" description="Helical" evidence="1">
    <location>
        <begin position="108"/>
        <end position="129"/>
    </location>
</feature>
<keyword evidence="1" id="KW-0812">Transmembrane</keyword>
<protein>
    <submittedName>
        <fullName evidence="2">Uncharacterized protein</fullName>
    </submittedName>
</protein>
<reference evidence="2 3" key="1">
    <citation type="submission" date="2017-03" db="EMBL/GenBank/DDBJ databases">
        <title>Genome of the blue death feigning beetle - Asbolus verrucosus.</title>
        <authorList>
            <person name="Rider S.D."/>
        </authorList>
    </citation>
    <scope>NUCLEOTIDE SEQUENCE [LARGE SCALE GENOMIC DNA]</scope>
    <source>
        <strain evidence="2">Butters</strain>
        <tissue evidence="2">Head and leg muscle</tissue>
    </source>
</reference>
<organism evidence="2 3">
    <name type="scientific">Asbolus verrucosus</name>
    <name type="common">Desert ironclad beetle</name>
    <dbReference type="NCBI Taxonomy" id="1661398"/>
    <lineage>
        <taxon>Eukaryota</taxon>
        <taxon>Metazoa</taxon>
        <taxon>Ecdysozoa</taxon>
        <taxon>Arthropoda</taxon>
        <taxon>Hexapoda</taxon>
        <taxon>Insecta</taxon>
        <taxon>Pterygota</taxon>
        <taxon>Neoptera</taxon>
        <taxon>Endopterygota</taxon>
        <taxon>Coleoptera</taxon>
        <taxon>Polyphaga</taxon>
        <taxon>Cucujiformia</taxon>
        <taxon>Tenebrionidae</taxon>
        <taxon>Pimeliinae</taxon>
        <taxon>Asbolus</taxon>
    </lineage>
</organism>
<evidence type="ECO:0000313" key="3">
    <source>
        <dbReference type="Proteomes" id="UP000292052"/>
    </source>
</evidence>
<keyword evidence="1" id="KW-1133">Transmembrane helix</keyword>
<keyword evidence="1" id="KW-0472">Membrane</keyword>
<accession>A0A482WBQ3</accession>
<dbReference type="AlphaFoldDB" id="A0A482WBQ3"/>
<name>A0A482WBQ3_ASBVE</name>
<dbReference type="EMBL" id="QDEB01012547">
    <property type="protein sequence ID" value="RZC41953.1"/>
    <property type="molecule type" value="Genomic_DNA"/>
</dbReference>
<gene>
    <name evidence="2" type="ORF">BDFB_014188</name>
</gene>